<sequence>MALNSLFRKKNVQDILKQVESNEHGHDSLGRHLTVKDLAAFGIAAIIGAGIFSTIGKASADGGPAVIFLFLFTALACGFAAFAYAEFASMVPVSGSAYTYSYVAFGEIVAWIIGWALIMEYAIGNITVAISWSDYFTGLLDGIVTTLNSRYDWHLGTLADWVQMDYLTASNGFDNATALMQGGKSFANLDAGLQQAYNAWMTAPTIGSFHFVADLPALFIIIIITALVYRGMKESRNASNLMVVVKLCIILLVIAVGVFYVDTANWDPFAPNGAAGVLKGVSAVFFAYIGFDAISTTAEECKNPQRDLPKGMMWAIIICTVLYVIIALVLTGMVRYNELNVGDPLAFVFEKLDLKWMSGIIAVSAVIAMASVLLVFQMGQPRIWMSMSRDGLLPKKFSRVHPKFKTPSYATIVTGFVVAVPALFLNLTMVTDLCSIGTLFAFVLVCAGVLVLQNRPDVPRGKFKTPYVNAKFIMPVVLIAGVIFSFTYNKEATMAFLANEKEINTPSTIVTSLTKEQTTEVYNSLLARDVATGSQDLEQILGTYEHDDAAYQRLVDELPIADELKYESGFDLFKHKIPMYIFLISLVFLSVWTFRKNLSLIPLLGLICCLYMMAQLSVWNWIYFTIWLLIGLSIYFGFSRKNSKLNKSSLI</sequence>
<evidence type="ECO:0000256" key="2">
    <source>
        <dbReference type="ARBA" id="ARBA00022448"/>
    </source>
</evidence>
<accession>A0ABU9HVF6</accession>
<feature type="domain" description="Cationic amino acid transporter C-terminal" evidence="7">
    <location>
        <begin position="600"/>
        <end position="643"/>
    </location>
</feature>
<dbReference type="PANTHER" id="PTHR43243">
    <property type="entry name" value="INNER MEMBRANE TRANSPORTER YGJI-RELATED"/>
    <property type="match status" value="1"/>
</dbReference>
<evidence type="ECO:0000313" key="9">
    <source>
        <dbReference type="Proteomes" id="UP001464555"/>
    </source>
</evidence>
<evidence type="ECO:0000256" key="6">
    <source>
        <dbReference type="SAM" id="Phobius"/>
    </source>
</evidence>
<name>A0ABU9HVF6_9FLAO</name>
<organism evidence="8 9">
    <name type="scientific">Flavobacterium arundinis</name>
    <dbReference type="NCBI Taxonomy" id="3139143"/>
    <lineage>
        <taxon>Bacteria</taxon>
        <taxon>Pseudomonadati</taxon>
        <taxon>Bacteroidota</taxon>
        <taxon>Flavobacteriia</taxon>
        <taxon>Flavobacteriales</taxon>
        <taxon>Flavobacteriaceae</taxon>
        <taxon>Flavobacterium</taxon>
    </lineage>
</organism>
<feature type="transmembrane region" description="Helical" evidence="6">
    <location>
        <begin position="620"/>
        <end position="638"/>
    </location>
</feature>
<feature type="transmembrane region" description="Helical" evidence="6">
    <location>
        <begin position="241"/>
        <end position="261"/>
    </location>
</feature>
<feature type="transmembrane region" description="Helical" evidence="6">
    <location>
        <begin position="65"/>
        <end position="85"/>
    </location>
</feature>
<feature type="transmembrane region" description="Helical" evidence="6">
    <location>
        <begin position="312"/>
        <end position="336"/>
    </location>
</feature>
<feature type="transmembrane region" description="Helical" evidence="6">
    <location>
        <begin position="472"/>
        <end position="488"/>
    </location>
</feature>
<protein>
    <submittedName>
        <fullName evidence="8">Amino acid permease</fullName>
    </submittedName>
</protein>
<evidence type="ECO:0000259" key="7">
    <source>
        <dbReference type="Pfam" id="PF13906"/>
    </source>
</evidence>
<evidence type="ECO:0000313" key="8">
    <source>
        <dbReference type="EMBL" id="MEL1244142.1"/>
    </source>
</evidence>
<feature type="transmembrane region" description="Helical" evidence="6">
    <location>
        <begin position="577"/>
        <end position="593"/>
    </location>
</feature>
<evidence type="ECO:0000256" key="3">
    <source>
        <dbReference type="ARBA" id="ARBA00022692"/>
    </source>
</evidence>
<evidence type="ECO:0000256" key="1">
    <source>
        <dbReference type="ARBA" id="ARBA00004141"/>
    </source>
</evidence>
<feature type="transmembrane region" description="Helical" evidence="6">
    <location>
        <begin position="598"/>
        <end position="614"/>
    </location>
</feature>
<feature type="transmembrane region" description="Helical" evidence="6">
    <location>
        <begin position="409"/>
        <end position="429"/>
    </location>
</feature>
<dbReference type="Pfam" id="PF13906">
    <property type="entry name" value="AA_permease_C"/>
    <property type="match status" value="1"/>
</dbReference>
<feature type="transmembrane region" description="Helical" evidence="6">
    <location>
        <begin position="38"/>
        <end position="59"/>
    </location>
</feature>
<evidence type="ECO:0000256" key="4">
    <source>
        <dbReference type="ARBA" id="ARBA00022989"/>
    </source>
</evidence>
<feature type="transmembrane region" description="Helical" evidence="6">
    <location>
        <begin position="435"/>
        <end position="452"/>
    </location>
</feature>
<keyword evidence="4 6" id="KW-1133">Transmembrane helix</keyword>
<dbReference type="InterPro" id="IPR029485">
    <property type="entry name" value="CAT_C"/>
</dbReference>
<gene>
    <name evidence="8" type="ORF">AAEO56_07725</name>
</gene>
<keyword evidence="3 6" id="KW-0812">Transmembrane</keyword>
<evidence type="ECO:0000256" key="5">
    <source>
        <dbReference type="ARBA" id="ARBA00023136"/>
    </source>
</evidence>
<dbReference type="Gene3D" id="1.20.1740.10">
    <property type="entry name" value="Amino acid/polyamine transporter I"/>
    <property type="match status" value="1"/>
</dbReference>
<feature type="transmembrane region" description="Helical" evidence="6">
    <location>
        <begin position="273"/>
        <end position="291"/>
    </location>
</feature>
<comment type="caution">
    <text evidence="8">The sequence shown here is derived from an EMBL/GenBank/DDBJ whole genome shotgun (WGS) entry which is preliminary data.</text>
</comment>
<proteinExistence type="predicted"/>
<reference evidence="8 9" key="1">
    <citation type="submission" date="2024-04" db="EMBL/GenBank/DDBJ databases">
        <title>Flavobacterium sp. DGU11 16S ribosomal RNA gene Genome sequencing and assembly.</title>
        <authorList>
            <person name="Park S."/>
        </authorList>
    </citation>
    <scope>NUCLEOTIDE SEQUENCE [LARGE SCALE GENOMIC DNA]</scope>
    <source>
        <strain evidence="8 9">DGU11</strain>
    </source>
</reference>
<keyword evidence="9" id="KW-1185">Reference proteome</keyword>
<dbReference type="PANTHER" id="PTHR43243:SF4">
    <property type="entry name" value="CATIONIC AMINO ACID TRANSPORTER 4"/>
    <property type="match status" value="1"/>
</dbReference>
<dbReference type="EMBL" id="JBBYHR010000003">
    <property type="protein sequence ID" value="MEL1244142.1"/>
    <property type="molecule type" value="Genomic_DNA"/>
</dbReference>
<keyword evidence="2" id="KW-0813">Transport</keyword>
<dbReference type="PIRSF" id="PIRSF006060">
    <property type="entry name" value="AA_transporter"/>
    <property type="match status" value="1"/>
</dbReference>
<dbReference type="RefSeq" id="WP_341696453.1">
    <property type="nucleotide sequence ID" value="NZ_JBBYHR010000003.1"/>
</dbReference>
<dbReference type="Proteomes" id="UP001464555">
    <property type="component" value="Unassembled WGS sequence"/>
</dbReference>
<feature type="transmembrane region" description="Helical" evidence="6">
    <location>
        <begin position="209"/>
        <end position="229"/>
    </location>
</feature>
<dbReference type="Pfam" id="PF13520">
    <property type="entry name" value="AA_permease_2"/>
    <property type="match status" value="1"/>
</dbReference>
<comment type="subcellular location">
    <subcellularLocation>
        <location evidence="1">Membrane</location>
        <topology evidence="1">Multi-pass membrane protein</topology>
    </subcellularLocation>
</comment>
<dbReference type="InterPro" id="IPR002293">
    <property type="entry name" value="AA/rel_permease1"/>
</dbReference>
<keyword evidence="5 6" id="KW-0472">Membrane</keyword>
<feature type="transmembrane region" description="Helical" evidence="6">
    <location>
        <begin position="356"/>
        <end position="376"/>
    </location>
</feature>